<dbReference type="FunFam" id="2.60.40.60:FF:000091">
    <property type="entry name" value="Desmocollin 1"/>
    <property type="match status" value="1"/>
</dbReference>
<keyword evidence="10 17" id="KW-1133">Transmembrane helix</keyword>
<evidence type="ECO:0000256" key="5">
    <source>
        <dbReference type="ARBA" id="ARBA00022692"/>
    </source>
</evidence>
<evidence type="ECO:0000256" key="4">
    <source>
        <dbReference type="ARBA" id="ARBA00022685"/>
    </source>
</evidence>
<evidence type="ECO:0000259" key="18">
    <source>
        <dbReference type="PROSITE" id="PS50268"/>
    </source>
</evidence>
<dbReference type="Proteomes" id="UP000700334">
    <property type="component" value="Unassembled WGS sequence"/>
</dbReference>
<comment type="caution">
    <text evidence="19">The sequence shown here is derived from an EMBL/GenBank/DDBJ whole genome shotgun (WGS) entry which is preliminary data.</text>
</comment>
<dbReference type="Pfam" id="PF00028">
    <property type="entry name" value="Cadherin"/>
    <property type="match status" value="4"/>
</dbReference>
<evidence type="ECO:0000256" key="13">
    <source>
        <dbReference type="PROSITE-ProRule" id="PRU00043"/>
    </source>
</evidence>
<keyword evidence="20" id="KW-1185">Reference proteome</keyword>
<evidence type="ECO:0000313" key="19">
    <source>
        <dbReference type="EMBL" id="KAG8516772.1"/>
    </source>
</evidence>
<name>A0A8J6DP67_GALPY</name>
<dbReference type="PANTHER" id="PTHR24025:SF0">
    <property type="entry name" value="DESMOCOLLIN-2"/>
    <property type="match status" value="1"/>
</dbReference>
<keyword evidence="7 13" id="KW-0106">Calcium</keyword>
<keyword evidence="6" id="KW-0677">Repeat</keyword>
<evidence type="ECO:0000313" key="20">
    <source>
        <dbReference type="Proteomes" id="UP000700334"/>
    </source>
</evidence>
<dbReference type="PRINTS" id="PR00205">
    <property type="entry name" value="CADHERIN"/>
</dbReference>
<dbReference type="InterPro" id="IPR009122">
    <property type="entry name" value="Desmosomal_cadherin"/>
</dbReference>
<dbReference type="InterPro" id="IPR020894">
    <property type="entry name" value="Cadherin_CS"/>
</dbReference>
<proteinExistence type="predicted"/>
<keyword evidence="5 14" id="KW-0812">Transmembrane</keyword>
<evidence type="ECO:0000256" key="10">
    <source>
        <dbReference type="ARBA" id="ARBA00022989"/>
    </source>
</evidence>
<dbReference type="GO" id="GO:0007156">
    <property type="term" value="P:homophilic cell adhesion via plasma membrane adhesion molecules"/>
    <property type="evidence" value="ECO:0007669"/>
    <property type="project" value="InterPro"/>
</dbReference>
<dbReference type="EMBL" id="JAGFMF010011668">
    <property type="protein sequence ID" value="KAG8516772.1"/>
    <property type="molecule type" value="Genomic_DNA"/>
</dbReference>
<feature type="domain" description="Cadherin" evidence="18">
    <location>
        <begin position="726"/>
        <end position="824"/>
    </location>
</feature>
<feature type="non-terminal residue" evidence="19">
    <location>
        <position position="1"/>
    </location>
</feature>
<dbReference type="InterPro" id="IPR002126">
    <property type="entry name" value="Cadherin-like_dom"/>
</dbReference>
<feature type="region of interest" description="Disordered" evidence="16">
    <location>
        <begin position="1"/>
        <end position="89"/>
    </location>
</feature>
<accession>A0A8J6DP67</accession>
<dbReference type="PRINTS" id="PR01820">
    <property type="entry name" value="DESMOCOLLIN"/>
</dbReference>
<dbReference type="FunFam" id="2.60.40.60:FF:000011">
    <property type="entry name" value="Cadherin 1"/>
    <property type="match status" value="1"/>
</dbReference>
<evidence type="ECO:0000256" key="15">
    <source>
        <dbReference type="RuleBase" id="RU004358"/>
    </source>
</evidence>
<gene>
    <name evidence="19" type="ORF">J0S82_011632</name>
</gene>
<dbReference type="SMART" id="SM00112">
    <property type="entry name" value="CA"/>
    <property type="match status" value="5"/>
</dbReference>
<dbReference type="InterPro" id="IPR014868">
    <property type="entry name" value="Cadherin_pro_dom"/>
</dbReference>
<dbReference type="PRINTS" id="PR01818">
    <property type="entry name" value="DESMOCADHERN"/>
</dbReference>
<dbReference type="PROSITE" id="PS00232">
    <property type="entry name" value="CADHERIN_1"/>
    <property type="match status" value="3"/>
</dbReference>
<evidence type="ECO:0000256" key="11">
    <source>
        <dbReference type="ARBA" id="ARBA00023136"/>
    </source>
</evidence>
<dbReference type="InterPro" id="IPR000233">
    <property type="entry name" value="Cadherin_Y-type_LIR"/>
</dbReference>
<dbReference type="GO" id="GO:0005509">
    <property type="term" value="F:calcium ion binding"/>
    <property type="evidence" value="ECO:0007669"/>
    <property type="project" value="UniProtKB-UniRule"/>
</dbReference>
<dbReference type="GO" id="GO:0030057">
    <property type="term" value="C:desmosome"/>
    <property type="evidence" value="ECO:0007669"/>
    <property type="project" value="UniProtKB-SubCell"/>
</dbReference>
<feature type="transmembrane region" description="Helical" evidence="17">
    <location>
        <begin position="834"/>
        <end position="855"/>
    </location>
</feature>
<evidence type="ECO:0000256" key="16">
    <source>
        <dbReference type="SAM" id="MobiDB-lite"/>
    </source>
</evidence>
<comment type="subcellular location">
    <subcellularLocation>
        <location evidence="2">Cell junction</location>
        <location evidence="2">Desmosome</location>
    </subcellularLocation>
    <subcellularLocation>
        <location evidence="1 14">Cell membrane</location>
        <topology evidence="1 14">Single-pass type I membrane protein</topology>
    </subcellularLocation>
</comment>
<evidence type="ECO:0000256" key="8">
    <source>
        <dbReference type="ARBA" id="ARBA00022889"/>
    </source>
</evidence>
<dbReference type="SMART" id="SM01055">
    <property type="entry name" value="Cadherin_pro"/>
    <property type="match status" value="1"/>
</dbReference>
<evidence type="ECO:0000256" key="9">
    <source>
        <dbReference type="ARBA" id="ARBA00022949"/>
    </source>
</evidence>
<dbReference type="Gene3D" id="2.60.40.60">
    <property type="entry name" value="Cadherins"/>
    <property type="match status" value="6"/>
</dbReference>
<feature type="domain" description="Cadherin" evidence="18">
    <location>
        <begin position="274"/>
        <end position="381"/>
    </location>
</feature>
<feature type="non-terminal residue" evidence="19">
    <location>
        <position position="1059"/>
    </location>
</feature>
<dbReference type="FunFam" id="2.60.40.60:FF:000031">
    <property type="entry name" value="Cadherin 3"/>
    <property type="match status" value="1"/>
</dbReference>
<keyword evidence="8 14" id="KW-0130">Cell adhesion</keyword>
<comment type="function">
    <text evidence="15">A component of desmosome cell-cell junctions which are required for positive regulation of cellular adhesion. Involved in the interaction of plaque proteins and intermediate filaments mediating cell-cell adhesion.</text>
</comment>
<evidence type="ECO:0000256" key="2">
    <source>
        <dbReference type="ARBA" id="ARBA00004568"/>
    </source>
</evidence>
<dbReference type="InterPro" id="IPR050971">
    <property type="entry name" value="Cadherin-domain_protein"/>
</dbReference>
<feature type="domain" description="Cadherin" evidence="18">
    <location>
        <begin position="382"/>
        <end position="493"/>
    </location>
</feature>
<dbReference type="Gene3D" id="4.10.900.10">
    <property type="entry name" value="TCF3-CBD (Catenin binding domain)"/>
    <property type="match status" value="1"/>
</dbReference>
<dbReference type="SUPFAM" id="SSF49313">
    <property type="entry name" value="Cadherin-like"/>
    <property type="match status" value="6"/>
</dbReference>
<sequence length="1059" mass="117028">PSRVAALRPHQRSFPGLWVPQPAISPDSSDGGSRTRTRLERGPRPAAAADPGGEWRPGPRAPGSRSDPLGARGQLREQGRTGLAGKAGTETEATAADALLKSWPLGTSGEVLLLSASWYSWGGVQLLLLQKQFLTFACDACKEVTLHIPSEIDAKKFVGRVNLKECFKSANVIHSSDPDFQVFKDGSVYTTKSILSSEKRNFNILLFNTENQEERKILVLLEHQTEFILMREESCIRILIFENKIVIDFFFFHLIVVLKISHPKEKVLIRAKRRWAPIPCSILENSLGPFPYFLQQIQSDTAQNYTIYYSISGPGVDREPINLFYVEKHTGNLFCTRPVDREEYEYFELTAFAITPDGYTPELPLPLLIRVEDENDNHPIFTEKLYTFSICESCKVGSIVGQVHATDKDEPDTMHTRLKYSIIEQLPASPTLFSMHPSTGVITLSSSQLDRELIDRYQLKIKVQDMDGQYFGLFTTSSCVIQIDDVNDNLPVFTQTSYVTAVEENTVDMEILRVTVEDKDLINTANWRANYTILKGNENGNFKLVTDPNTNEGVLCVVKPLDYEEKQQMTLLIAVVNEAPYSKDPGTKSAMSTATVTVNVKNQDEGPECRPLVQTVRVNENAPVGTQSNGYKAYDPETKSSSGIKYKKLSDPKGWVTIDEKTGALKIFRSLDREAETVKNGIYNVTVLASDNEGRSCTGTLGIILEDVNDNGPYIPKERVVICKPVMSSAEIVAVDPDDPINGPPFTFNLESVSNSEGPRMWRLTKINDTAVRLSCLSDLPFGTYSVPIRVTDRHGLSHVTPVNVVLCDCVTEDDCSSRVDPRTGNGEVRLGKWAILAILLGIALLFCILFTLVCGATGVSEKPKVFPDDIAQQNLIVSNTEAPGDDKLYSTNGFTCATHGAGGGSTHAICGPVGAGIKNGGQETIEMVGGHQTLEPCRGGGHHHTLDPCRGGGHQTLDPCRGGGQQTLDPCRGGHVEMDHCRHTYSEWHTFTQPRLGEKVKLCNQDVSHQHAQDYVLTYNYEGKGSLAGSVGCCSERQEEDELEFLDHLEPKFRTLAE</sequence>
<dbReference type="FunFam" id="2.60.40.60:FF:000096">
    <property type="entry name" value="Desmocollin 2"/>
    <property type="match status" value="1"/>
</dbReference>
<evidence type="ECO:0000256" key="17">
    <source>
        <dbReference type="SAM" id="Phobius"/>
    </source>
</evidence>
<dbReference type="CDD" id="cd11304">
    <property type="entry name" value="Cadherin_repeat"/>
    <property type="match status" value="4"/>
</dbReference>
<reference evidence="19" key="1">
    <citation type="journal article" date="2021" name="Evol. Appl.">
        <title>The genome of the Pyrenean desman and the effects of bottlenecks and inbreeding on the genomic landscape of an endangered species.</title>
        <authorList>
            <person name="Escoda L."/>
            <person name="Castresana J."/>
        </authorList>
    </citation>
    <scope>NUCLEOTIDE SEQUENCE</scope>
    <source>
        <strain evidence="19">IBE-C5619</strain>
    </source>
</reference>
<dbReference type="AlphaFoldDB" id="A0A8J6DP67"/>
<dbReference type="PANTHER" id="PTHR24025">
    <property type="entry name" value="DESMOGLEIN FAMILY MEMBER"/>
    <property type="match status" value="1"/>
</dbReference>
<keyword evidence="3" id="KW-1003">Cell membrane</keyword>
<feature type="domain" description="Cadherin" evidence="18">
    <location>
        <begin position="610"/>
        <end position="715"/>
    </location>
</feature>
<evidence type="ECO:0000256" key="12">
    <source>
        <dbReference type="ARBA" id="ARBA00023180"/>
    </source>
</evidence>
<dbReference type="FunFam" id="2.60.40.60:FF:000027">
    <property type="entry name" value="Cadherin 2"/>
    <property type="match status" value="1"/>
</dbReference>
<keyword evidence="4" id="KW-0165">Cleavage on pair of basic residues</keyword>
<evidence type="ECO:0000256" key="6">
    <source>
        <dbReference type="ARBA" id="ARBA00022737"/>
    </source>
</evidence>
<dbReference type="FunFam" id="2.60.40.60:FF:000019">
    <property type="entry name" value="Cadherin 2"/>
    <property type="match status" value="1"/>
</dbReference>
<keyword evidence="11 17" id="KW-0472">Membrane</keyword>
<dbReference type="Pfam" id="PF01049">
    <property type="entry name" value="CADH_Y-type_LIR"/>
    <property type="match status" value="1"/>
</dbReference>
<dbReference type="FunFam" id="4.10.900.10:FF:000005">
    <property type="entry name" value="Desmocollin 2"/>
    <property type="match status" value="1"/>
</dbReference>
<dbReference type="PROSITE" id="PS50268">
    <property type="entry name" value="CADHERIN_2"/>
    <property type="match status" value="5"/>
</dbReference>
<evidence type="ECO:0000256" key="1">
    <source>
        <dbReference type="ARBA" id="ARBA00004251"/>
    </source>
</evidence>
<dbReference type="InterPro" id="IPR015919">
    <property type="entry name" value="Cadherin-like_sf"/>
</dbReference>
<evidence type="ECO:0000256" key="7">
    <source>
        <dbReference type="ARBA" id="ARBA00022837"/>
    </source>
</evidence>
<organism evidence="19 20">
    <name type="scientific">Galemys pyrenaicus</name>
    <name type="common">Iberian desman</name>
    <name type="synonym">Pyrenean desman</name>
    <dbReference type="NCBI Taxonomy" id="202257"/>
    <lineage>
        <taxon>Eukaryota</taxon>
        <taxon>Metazoa</taxon>
        <taxon>Chordata</taxon>
        <taxon>Craniata</taxon>
        <taxon>Vertebrata</taxon>
        <taxon>Euteleostomi</taxon>
        <taxon>Mammalia</taxon>
        <taxon>Eutheria</taxon>
        <taxon>Laurasiatheria</taxon>
        <taxon>Eulipotyphla</taxon>
        <taxon>Talpidae</taxon>
        <taxon>Galemys</taxon>
    </lineage>
</organism>
<dbReference type="OrthoDB" id="6079678at2759"/>
<dbReference type="Pfam" id="PF08758">
    <property type="entry name" value="Cadherin_pro"/>
    <property type="match status" value="1"/>
</dbReference>
<protein>
    <submittedName>
        <fullName evidence="19">Desmocollin-2</fullName>
    </submittedName>
</protein>
<evidence type="ECO:0000256" key="3">
    <source>
        <dbReference type="ARBA" id="ARBA00022475"/>
    </source>
</evidence>
<keyword evidence="9" id="KW-0965">Cell junction</keyword>
<dbReference type="GO" id="GO:0005886">
    <property type="term" value="C:plasma membrane"/>
    <property type="evidence" value="ECO:0007669"/>
    <property type="project" value="UniProtKB-SubCell"/>
</dbReference>
<dbReference type="InterPro" id="IPR027397">
    <property type="entry name" value="Catenin-bd_sf"/>
</dbReference>
<keyword evidence="12" id="KW-0325">Glycoprotein</keyword>
<evidence type="ECO:0000256" key="14">
    <source>
        <dbReference type="RuleBase" id="RU003318"/>
    </source>
</evidence>
<feature type="domain" description="Cadherin" evidence="18">
    <location>
        <begin position="494"/>
        <end position="613"/>
    </location>
</feature>